<organism evidence="1 2">
    <name type="scientific">Legionella drozanskii LLAP-1</name>
    <dbReference type="NCBI Taxonomy" id="1212489"/>
    <lineage>
        <taxon>Bacteria</taxon>
        <taxon>Pseudomonadati</taxon>
        <taxon>Pseudomonadota</taxon>
        <taxon>Gammaproteobacteria</taxon>
        <taxon>Legionellales</taxon>
        <taxon>Legionellaceae</taxon>
        <taxon>Legionella</taxon>
    </lineage>
</organism>
<comment type="caution">
    <text evidence="1">The sequence shown here is derived from an EMBL/GenBank/DDBJ whole genome shotgun (WGS) entry which is preliminary data.</text>
</comment>
<dbReference type="PATRIC" id="fig|1212489.4.peg.761"/>
<evidence type="ECO:0000313" key="2">
    <source>
        <dbReference type="Proteomes" id="UP000054736"/>
    </source>
</evidence>
<accession>A0A0W0T0X5</accession>
<gene>
    <name evidence="1" type="ORF">Ldro_0732</name>
</gene>
<sequence length="423" mass="48908">MIKFDEVLDIQTDFSGPIILHLIDQNGYGDVSLGIKIAKFLLRKYPQASLNIIGDKTSFTKIKEIAPDFLNTKQYPNLEFYDRKESWKLPRYFFEEAKLEIETAIFDNSLNRNKSSTPHTKIFIGEYGTYENSPYNPPVISLSGNIGKNYPGILIESDLQQFSRLEPIVKNVKKAKILFRMSDSLLQRQVVGKEGGDPDQFIGKNGFAFAYYNLPISYKRAAVIFAASNAKEHANYFISAPHKKAQFILEMLNDNSFKAVLKKMGYSNLFFYNKNSENSNHIILLDKSNRGGRKFNVFLRDRFPQALTLDLMRLSDLCGVAGDQCLTEAISLGIVPIPEEQYCQINIIDQIVKYFYKNTVMQDIYNRTWKRQRERDMNSWIEAGQIIRQRYKETTAVLFKIQEEANLYCSLDNRLNLEFTKDH</sequence>
<protein>
    <submittedName>
        <fullName evidence="1">Uncharacterized protein</fullName>
    </submittedName>
</protein>
<name>A0A0W0T0X5_9GAMM</name>
<dbReference type="EMBL" id="LNXY01000008">
    <property type="protein sequence ID" value="KTC89243.1"/>
    <property type="molecule type" value="Genomic_DNA"/>
</dbReference>
<keyword evidence="2" id="KW-1185">Reference proteome</keyword>
<dbReference type="OrthoDB" id="5633863at2"/>
<dbReference type="RefSeq" id="WP_058495081.1">
    <property type="nucleotide sequence ID" value="NZ_CAAAIU010000015.1"/>
</dbReference>
<dbReference type="Proteomes" id="UP000054736">
    <property type="component" value="Unassembled WGS sequence"/>
</dbReference>
<proteinExistence type="predicted"/>
<reference evidence="1 2" key="1">
    <citation type="submission" date="2015-11" db="EMBL/GenBank/DDBJ databases">
        <title>Genomic analysis of 38 Legionella species identifies large and diverse effector repertoires.</title>
        <authorList>
            <person name="Burstein D."/>
            <person name="Amaro F."/>
            <person name="Zusman T."/>
            <person name="Lifshitz Z."/>
            <person name="Cohen O."/>
            <person name="Gilbert J.A."/>
            <person name="Pupko T."/>
            <person name="Shuman H.A."/>
            <person name="Segal G."/>
        </authorList>
    </citation>
    <scope>NUCLEOTIDE SEQUENCE [LARGE SCALE GENOMIC DNA]</scope>
    <source>
        <strain evidence="1 2">ATCC 700990</strain>
    </source>
</reference>
<dbReference type="AlphaFoldDB" id="A0A0W0T0X5"/>
<evidence type="ECO:0000313" key="1">
    <source>
        <dbReference type="EMBL" id="KTC89243.1"/>
    </source>
</evidence>